<evidence type="ECO:0000259" key="2">
    <source>
        <dbReference type="Pfam" id="PF24764"/>
    </source>
</evidence>
<proteinExistence type="predicted"/>
<dbReference type="EMBL" id="JAWWNJ010000033">
    <property type="protein sequence ID" value="KAK7025670.1"/>
    <property type="molecule type" value="Genomic_DNA"/>
</dbReference>
<comment type="caution">
    <text evidence="3">The sequence shown here is derived from an EMBL/GenBank/DDBJ whole genome shotgun (WGS) entry which is preliminary data.</text>
</comment>
<evidence type="ECO:0000313" key="3">
    <source>
        <dbReference type="EMBL" id="KAK7025670.1"/>
    </source>
</evidence>
<dbReference type="Pfam" id="PF24764">
    <property type="entry name" value="rva_4"/>
    <property type="match status" value="1"/>
</dbReference>
<dbReference type="AlphaFoldDB" id="A0AAW0BHR9"/>
<accession>A0AAW0BHR9</accession>
<feature type="region of interest" description="Disordered" evidence="1">
    <location>
        <begin position="91"/>
        <end position="121"/>
    </location>
</feature>
<dbReference type="InterPro" id="IPR058913">
    <property type="entry name" value="Integrase_dom_put"/>
</dbReference>
<organism evidence="3 4">
    <name type="scientific">Favolaschia claudopus</name>
    <dbReference type="NCBI Taxonomy" id="2862362"/>
    <lineage>
        <taxon>Eukaryota</taxon>
        <taxon>Fungi</taxon>
        <taxon>Dikarya</taxon>
        <taxon>Basidiomycota</taxon>
        <taxon>Agaricomycotina</taxon>
        <taxon>Agaricomycetes</taxon>
        <taxon>Agaricomycetidae</taxon>
        <taxon>Agaricales</taxon>
        <taxon>Marasmiineae</taxon>
        <taxon>Mycenaceae</taxon>
        <taxon>Favolaschia</taxon>
    </lineage>
</organism>
<sequence length="178" mass="19889">MLLNGCPGLLLGSELHPCNHGEIFIHLEELGLLDMECAIDRVCLFIVFQPRIQASLDETLSSWNLHKIRTAGNKFPQAIYQLSREKAINRGYWTGDPGDDLATASDPRYGEDSEEQLPPLDELADDPEAVDYTEFADSNSERAAGVFVDDDDEVQEMRTALGDFDHLVDDGNWGIDVY</sequence>
<name>A0AAW0BHR9_9AGAR</name>
<gene>
    <name evidence="3" type="ORF">R3P38DRAFT_3193175</name>
</gene>
<evidence type="ECO:0000313" key="4">
    <source>
        <dbReference type="Proteomes" id="UP001362999"/>
    </source>
</evidence>
<feature type="domain" description="Integrase core" evidence="2">
    <location>
        <begin position="22"/>
        <end position="81"/>
    </location>
</feature>
<reference evidence="3 4" key="1">
    <citation type="journal article" date="2024" name="J Genomics">
        <title>Draft genome sequencing and assembly of Favolaschia claudopus CIRM-BRFM 2984 isolated from oak limbs.</title>
        <authorList>
            <person name="Navarro D."/>
            <person name="Drula E."/>
            <person name="Chaduli D."/>
            <person name="Cazenave R."/>
            <person name="Ahrendt S."/>
            <person name="Wang J."/>
            <person name="Lipzen A."/>
            <person name="Daum C."/>
            <person name="Barry K."/>
            <person name="Grigoriev I.V."/>
            <person name="Favel A."/>
            <person name="Rosso M.N."/>
            <person name="Martin F."/>
        </authorList>
    </citation>
    <scope>NUCLEOTIDE SEQUENCE [LARGE SCALE GENOMIC DNA]</scope>
    <source>
        <strain evidence="3 4">CIRM-BRFM 2984</strain>
    </source>
</reference>
<dbReference type="Proteomes" id="UP001362999">
    <property type="component" value="Unassembled WGS sequence"/>
</dbReference>
<keyword evidence="4" id="KW-1185">Reference proteome</keyword>
<evidence type="ECO:0000256" key="1">
    <source>
        <dbReference type="SAM" id="MobiDB-lite"/>
    </source>
</evidence>
<protein>
    <submittedName>
        <fullName evidence="3">Integrase catalytic domain-containing protein</fullName>
    </submittedName>
</protein>